<protein>
    <submittedName>
        <fullName evidence="1">Uncharacterized protein</fullName>
    </submittedName>
</protein>
<accession>A0A1E1M3C7</accession>
<dbReference type="Proteomes" id="UP000177625">
    <property type="component" value="Unassembled WGS sequence"/>
</dbReference>
<gene>
    <name evidence="1" type="ORF">RSE6_03673</name>
</gene>
<proteinExistence type="predicted"/>
<evidence type="ECO:0000313" key="1">
    <source>
        <dbReference type="EMBL" id="CZT43612.1"/>
    </source>
</evidence>
<reference evidence="2" key="1">
    <citation type="submission" date="2016-03" db="EMBL/GenBank/DDBJ databases">
        <authorList>
            <person name="Guldener U."/>
        </authorList>
    </citation>
    <scope>NUCLEOTIDE SEQUENCE [LARGE SCALE GENOMIC DNA]</scope>
</reference>
<evidence type="ECO:0000313" key="2">
    <source>
        <dbReference type="Proteomes" id="UP000177625"/>
    </source>
</evidence>
<keyword evidence="2" id="KW-1185">Reference proteome</keyword>
<dbReference type="AlphaFoldDB" id="A0A1E1M3C7"/>
<sequence>MDGQNKCVGGGSLGDHCNPDVSGSCRNTEKGICLRPYPKVGEESYRYEEEMIVVLCALGAENSIYGLSYAYMTLDLSNSKRSRSTIAI</sequence>
<name>A0A1E1M3C7_RHYSE</name>
<organism evidence="1 2">
    <name type="scientific">Rhynchosporium secalis</name>
    <name type="common">Barley scald fungus</name>
    <dbReference type="NCBI Taxonomy" id="38038"/>
    <lineage>
        <taxon>Eukaryota</taxon>
        <taxon>Fungi</taxon>
        <taxon>Dikarya</taxon>
        <taxon>Ascomycota</taxon>
        <taxon>Pezizomycotina</taxon>
        <taxon>Leotiomycetes</taxon>
        <taxon>Helotiales</taxon>
        <taxon>Ploettnerulaceae</taxon>
        <taxon>Rhynchosporium</taxon>
    </lineage>
</organism>
<dbReference type="EMBL" id="FJVC01000141">
    <property type="protein sequence ID" value="CZT43612.1"/>
    <property type="molecule type" value="Genomic_DNA"/>
</dbReference>